<dbReference type="RefSeq" id="WP_135519066.1">
    <property type="nucleotide sequence ID" value="NZ_PVSN01000031.1"/>
</dbReference>
<gene>
    <name evidence="2" type="ORF">C6P11_04895</name>
</gene>
<feature type="transmembrane region" description="Helical" evidence="1">
    <location>
        <begin position="70"/>
        <end position="91"/>
    </location>
</feature>
<evidence type="ECO:0000313" key="3">
    <source>
        <dbReference type="Proteomes" id="UP000297646"/>
    </source>
</evidence>
<keyword evidence="1" id="KW-0472">Membrane</keyword>
<accession>A0A4Z0RX24</accession>
<dbReference type="AlphaFoldDB" id="A0A4Z0RX24"/>
<sequence>MVVNFTNVAEFFVMLSASIASVLLLRYRGALRKSGNFKVMGGLKKKYRVAMLPIALMLVVTFSTEIIKVMYYPVIADVVIIIIAIVGIIGLATLKMDASKSDAAMVRTFDLFRSTFIMMTFTFAIMLLSMP</sequence>
<evidence type="ECO:0000313" key="2">
    <source>
        <dbReference type="EMBL" id="TGE73145.1"/>
    </source>
</evidence>
<keyword evidence="1" id="KW-0812">Transmembrane</keyword>
<keyword evidence="1" id="KW-1133">Transmembrane helix</keyword>
<dbReference type="OrthoDB" id="9769523at2"/>
<evidence type="ECO:0000256" key="1">
    <source>
        <dbReference type="SAM" id="Phobius"/>
    </source>
</evidence>
<dbReference type="EMBL" id="PVSN01000031">
    <property type="protein sequence ID" value="TGE73145.1"/>
    <property type="molecule type" value="Genomic_DNA"/>
</dbReference>
<dbReference type="Proteomes" id="UP000297646">
    <property type="component" value="Unassembled WGS sequence"/>
</dbReference>
<feature type="transmembrane region" description="Helical" evidence="1">
    <location>
        <begin position="111"/>
        <end position="130"/>
    </location>
</feature>
<reference evidence="2 3" key="1">
    <citation type="submission" date="2018-03" db="EMBL/GenBank/DDBJ databases">
        <title>Genome sequencing of Weissella confusa isolates.</title>
        <authorList>
            <person name="Kajala I."/>
            <person name="Baruah R."/>
            <person name="Bergsveinson J."/>
            <person name="Juvonen R."/>
            <person name="Ziola B."/>
        </authorList>
    </citation>
    <scope>NUCLEOTIDE SEQUENCE [LARGE SCALE GENOMIC DNA]</scope>
    <source>
        <strain evidence="2 3">VTT E-062653</strain>
    </source>
</reference>
<feature type="transmembrane region" description="Helical" evidence="1">
    <location>
        <begin position="47"/>
        <end position="64"/>
    </location>
</feature>
<comment type="caution">
    <text evidence="2">The sequence shown here is derived from an EMBL/GenBank/DDBJ whole genome shotgun (WGS) entry which is preliminary data.</text>
</comment>
<name>A0A4Z0RX24_WEICO</name>
<feature type="transmembrane region" description="Helical" evidence="1">
    <location>
        <begin position="6"/>
        <end position="27"/>
    </location>
</feature>
<organism evidence="2 3">
    <name type="scientific">Weissella confusa</name>
    <name type="common">Lactobacillus confusus</name>
    <dbReference type="NCBI Taxonomy" id="1583"/>
    <lineage>
        <taxon>Bacteria</taxon>
        <taxon>Bacillati</taxon>
        <taxon>Bacillota</taxon>
        <taxon>Bacilli</taxon>
        <taxon>Lactobacillales</taxon>
        <taxon>Lactobacillaceae</taxon>
        <taxon>Weissella</taxon>
    </lineage>
</organism>
<protein>
    <submittedName>
        <fullName evidence="2">Uncharacterized protein</fullName>
    </submittedName>
</protein>
<proteinExistence type="predicted"/>